<protein>
    <submittedName>
        <fullName evidence="1">Uncharacterized protein</fullName>
    </submittedName>
</protein>
<organism evidence="1 2">
    <name type="scientific">Blattamonas nauphoetae</name>
    <dbReference type="NCBI Taxonomy" id="2049346"/>
    <lineage>
        <taxon>Eukaryota</taxon>
        <taxon>Metamonada</taxon>
        <taxon>Preaxostyla</taxon>
        <taxon>Oxymonadida</taxon>
        <taxon>Blattamonas</taxon>
    </lineage>
</organism>
<name>A0ABQ9WVC5_9EUKA</name>
<evidence type="ECO:0000313" key="1">
    <source>
        <dbReference type="EMBL" id="KAK2943263.1"/>
    </source>
</evidence>
<evidence type="ECO:0000313" key="2">
    <source>
        <dbReference type="Proteomes" id="UP001281761"/>
    </source>
</evidence>
<proteinExistence type="predicted"/>
<comment type="caution">
    <text evidence="1">The sequence shown here is derived from an EMBL/GenBank/DDBJ whole genome shotgun (WGS) entry which is preliminary data.</text>
</comment>
<reference evidence="1 2" key="1">
    <citation type="journal article" date="2022" name="bioRxiv">
        <title>Genomics of Preaxostyla Flagellates Illuminates Evolutionary Transitions and the Path Towards Mitochondrial Loss.</title>
        <authorList>
            <person name="Novak L.V.F."/>
            <person name="Treitli S.C."/>
            <person name="Pyrih J."/>
            <person name="Halakuc P."/>
            <person name="Pipaliya S.V."/>
            <person name="Vacek V."/>
            <person name="Brzon O."/>
            <person name="Soukal P."/>
            <person name="Eme L."/>
            <person name="Dacks J.B."/>
            <person name="Karnkowska A."/>
            <person name="Elias M."/>
            <person name="Hampl V."/>
        </authorList>
    </citation>
    <scope>NUCLEOTIDE SEQUENCE [LARGE SCALE GENOMIC DNA]</scope>
    <source>
        <strain evidence="1">NAU3</strain>
        <tissue evidence="1">Gut</tissue>
    </source>
</reference>
<accession>A0ABQ9WVC5</accession>
<keyword evidence="2" id="KW-1185">Reference proteome</keyword>
<dbReference type="EMBL" id="JARBJD010000355">
    <property type="protein sequence ID" value="KAK2943263.1"/>
    <property type="molecule type" value="Genomic_DNA"/>
</dbReference>
<sequence>MRTFVKSLSGAILGFFEDSIDFDLIGLFLEMLLESVIGRAAAPDDLPENRDEFVFDTSGHACLVLRPGSGCPVYELDDKHLTQRIHDFLRADFSHEIGVISRMFIQTNRDLSLSSPFFPNSAMNLLIVRSFHDLHLSFVEKNPGPSGDEFLSISGLPDPFVLSSIKDPDSHSLLRPLLTEIYTFAQESLILMRFQVVSRSDVNHIKATLRPSGPFLLPLSEPHQSEDGTIFVKSLEKVITLSEFMKLLVSKGNPTVMMWYIESILGVEARLNLHVADSPLQRDDIVVNRFFRFLVNPLSSLRASPVAVEHNFPVTSEIGRVTSFFVELVDTLEEHHLIVIPSIRVNAIFHSIGLSAITSIMNTFHLHPISHDDLKSFPSIMDIDTNNLPSSPLSNTNQWVSDILHDLEVWYSQVPNQQFDLPLLKDSLSRVLFQLLSECRALLDNDEESVWQDFVVTLRRRAKDSEKELDTTFLTDDIFKIARSSILAESQHRFTTLEGTYRLAGDPISSYQIQRLDPEAPTVSSRSEPIYGSQESFVSEFLAHENGSILSTELSLVSNRTNSLQTSTPNPLDSQRAGGELRGRRLSHTSVNTIQLSPIAFGPTNCFPDFAPEDDTSKFTRQTEEERQIQVSLHEINSKALKKHNFSWNYSVDLGFVIERSQIDVKEQFDHTLFNTEDNNTLEKRLQRCINILQKTGRVDHLDLTHSFVDQLCDCLCGDHAQCCQSSFLLLLILFEGHFDCVLQQRVLWNLKDAFLDRNHYQVAFLLRVHLTMLRSSETFSYSDVNWTHLSSFKTMDYNVRLAHIVFVRDAVVLFRNRCSVDVFNPKVIVGRLVDNYTLFSLTPEEVTNFSKAPDIDYLTSLFTSIVVFSLTINRPLPPQITELYASTAPQPVALDEVSPFLIPLTRNTDTKPFSDLLLGRFIRHRCDRRISSQLHFLSLGVKNNHFDSTSLLVILHPFFISHLWHLDLMTMIHADDDPPQKTIRILLTSFSQFRDTNNPLLILYAAHPPPQFGPFLDSLISFHNSSQGLDVDFLATFSDFVSFCAPFGDGQLYQHLTQTLFSHLIPNGSKYEDTSRLAVILRYLRLTNTWLPKGFENPLLRFITPSAFSNRSLESCELLTLKNSVVGRAQWSIDPTDHEGISRPVDLECLCMVARMGLWQFDYFDEAYVRKFVRKLLCDCFSPFPAFVSVALLALSNIVANTGPSVHRILSQMDAVDVVMWAVAKSLHLDDYEAGLRITSTSTAEPSLATVPRSFLTPTSCHPTMVSNCEWWGTRWTPMRTFTSLRKHSESSRDSIRTGADEGWSSVRTAIIHTSPTSYHPTWWTLRSIRACPDTVAVLSSSFIRIAFTRNADPRSDCVFRADSLDFPSSVSVLTASPHKHQPNFSVSVLRIPTMFLLPRPLPAKEGMYWLLVAFHSSPSSLGRTADIVYPPLLLHPVLQAEETQSLPPAPLHLLAL</sequence>
<gene>
    <name evidence="1" type="ORF">BLNAU_21835</name>
</gene>
<dbReference type="Proteomes" id="UP001281761">
    <property type="component" value="Unassembled WGS sequence"/>
</dbReference>